<sequence>MSQIADANALVSFVKDFTGSTNDAEIKECIFLTEMMMRNLELPIMRSNPYDTQFIATADSNGRINIPGDML</sequence>
<evidence type="ECO:0000313" key="1">
    <source>
        <dbReference type="EMBL" id="CAB4127662.1"/>
    </source>
</evidence>
<reference evidence="1" key="1">
    <citation type="submission" date="2020-04" db="EMBL/GenBank/DDBJ databases">
        <authorList>
            <person name="Chiriac C."/>
            <person name="Salcher M."/>
            <person name="Ghai R."/>
            <person name="Kavagutti S V."/>
        </authorList>
    </citation>
    <scope>NUCLEOTIDE SEQUENCE</scope>
</reference>
<name>A0A6J5L205_9CAUD</name>
<proteinExistence type="predicted"/>
<accession>A0A6J5L205</accession>
<gene>
    <name evidence="1" type="ORF">UFOVP94_45</name>
</gene>
<feature type="non-terminal residue" evidence="1">
    <location>
        <position position="71"/>
    </location>
</feature>
<protein>
    <submittedName>
        <fullName evidence="1">Uncharacterized protein</fullName>
    </submittedName>
</protein>
<organism evidence="1">
    <name type="scientific">uncultured Caudovirales phage</name>
    <dbReference type="NCBI Taxonomy" id="2100421"/>
    <lineage>
        <taxon>Viruses</taxon>
        <taxon>Duplodnaviria</taxon>
        <taxon>Heunggongvirae</taxon>
        <taxon>Uroviricota</taxon>
        <taxon>Caudoviricetes</taxon>
        <taxon>Peduoviridae</taxon>
        <taxon>Maltschvirus</taxon>
        <taxon>Maltschvirus maltsch</taxon>
    </lineage>
</organism>
<dbReference type="EMBL" id="LR796212">
    <property type="protein sequence ID" value="CAB4127662.1"/>
    <property type="molecule type" value="Genomic_DNA"/>
</dbReference>